<proteinExistence type="inferred from homology"/>
<dbReference type="EMBL" id="CP063411">
    <property type="protein sequence ID" value="QSZ36629.1"/>
    <property type="molecule type" value="Genomic_DNA"/>
</dbReference>
<dbReference type="InterPro" id="IPR045337">
    <property type="entry name" value="MmgE_PrpD_C"/>
</dbReference>
<dbReference type="PROSITE" id="PS00018">
    <property type="entry name" value="EF_HAND_1"/>
    <property type="match status" value="1"/>
</dbReference>
<dbReference type="Gene3D" id="1.10.238.10">
    <property type="entry name" value="EF-hand"/>
    <property type="match status" value="2"/>
</dbReference>
<evidence type="ECO:0000259" key="6">
    <source>
        <dbReference type="SMART" id="SM00054"/>
    </source>
</evidence>
<dbReference type="SMART" id="SM00054">
    <property type="entry name" value="EFh"/>
    <property type="match status" value="2"/>
</dbReference>
<accession>A0A8A3PNY8</accession>
<dbReference type="PANTHER" id="PTHR16943">
    <property type="entry name" value="2-METHYLCITRATE DEHYDRATASE-RELATED"/>
    <property type="match status" value="1"/>
</dbReference>
<dbReference type="FunFam" id="1.10.4100.10:FF:000001">
    <property type="entry name" value="2-methylcitrate dehydratase"/>
    <property type="match status" value="1"/>
</dbReference>
<dbReference type="InterPro" id="IPR002048">
    <property type="entry name" value="EF_hand_dom"/>
</dbReference>
<keyword evidence="5" id="KW-0456">Lyase</keyword>
<dbReference type="Gene3D" id="3.30.1330.120">
    <property type="entry name" value="2-methylcitrate dehydratase PrpD"/>
    <property type="match status" value="1"/>
</dbReference>
<dbReference type="InterPro" id="IPR042183">
    <property type="entry name" value="MmgE/PrpD_sf_1"/>
</dbReference>
<dbReference type="SUPFAM" id="SSF103378">
    <property type="entry name" value="2-methylcitrate dehydratase PrpD"/>
    <property type="match status" value="1"/>
</dbReference>
<dbReference type="InterPro" id="IPR005656">
    <property type="entry name" value="MmgE_PrpD"/>
</dbReference>
<dbReference type="FunFam" id="3.30.1330.120:FF:000001">
    <property type="entry name" value="2-methylcitrate dehydratase"/>
    <property type="match status" value="1"/>
</dbReference>
<dbReference type="InterPro" id="IPR012705">
    <property type="entry name" value="2Me_IsoCit_deHydtase_PrpD"/>
</dbReference>
<evidence type="ECO:0000256" key="1">
    <source>
        <dbReference type="ARBA" id="ARBA00006174"/>
    </source>
</evidence>
<dbReference type="GO" id="GO:0047547">
    <property type="term" value="F:2-methylcitrate dehydratase activity"/>
    <property type="evidence" value="ECO:0007669"/>
    <property type="project" value="InterPro"/>
</dbReference>
<dbReference type="GO" id="GO:0005739">
    <property type="term" value="C:mitochondrion"/>
    <property type="evidence" value="ECO:0007669"/>
    <property type="project" value="TreeGrafter"/>
</dbReference>
<dbReference type="SUPFAM" id="SSF47473">
    <property type="entry name" value="EF-hand"/>
    <property type="match status" value="1"/>
</dbReference>
<evidence type="ECO:0000313" key="8">
    <source>
        <dbReference type="Proteomes" id="UP000672032"/>
    </source>
</evidence>
<keyword evidence="8" id="KW-1185">Reference proteome</keyword>
<organism evidence="7 8">
    <name type="scientific">Monilinia vaccinii-corymbosi</name>
    <dbReference type="NCBI Taxonomy" id="61207"/>
    <lineage>
        <taxon>Eukaryota</taxon>
        <taxon>Fungi</taxon>
        <taxon>Dikarya</taxon>
        <taxon>Ascomycota</taxon>
        <taxon>Pezizomycotina</taxon>
        <taxon>Leotiomycetes</taxon>
        <taxon>Helotiales</taxon>
        <taxon>Sclerotiniaceae</taxon>
        <taxon>Monilinia</taxon>
    </lineage>
</organism>
<comment type="subunit">
    <text evidence="2">Monomer.</text>
</comment>
<evidence type="ECO:0000313" key="7">
    <source>
        <dbReference type="EMBL" id="QSZ36629.1"/>
    </source>
</evidence>
<sequence length="655" mass="72461">MSPLQSGAPPSPQAREYDPEIKDIASYVHNTPINSDLAFDTARFVFLDTLGCGLEGLRFKECTKLLGPIVEGTVVPNGTKVPGTPFQLDPVNGAFNIGAMIRWLDYNDCWLAAEWGHPSDNLGAILAVADWISRTNRAGGNLGNGKVITIREVLEAMIKAHEIQGCLALLNSYNKVGLDHVVLVKVASAAVVSKLLGLSERQTADAVSQAWVDGQSLRTYRHSPNTMSRKSWAAGDACQRAVNLVLKVMKGEPGVPTVLSAPVWGFYDVLFKGKKFEFQRSYGSYVMENVLFKVSYPAEFHSQTAIEAAKRIRQKLLDQGKSAADIKGITCRTHEACIRIIDKQFKPMDNFADRDHCIQYMTAVMLVFGRLEATDYTDGGEAATSPLVESLRQKIACVEDPEFTEHYHDQNLRTIPNALTVTLNDGQVLEEVVVHAPLGHRLRREEAKPEILAKYKRHLGPHYSEAKVKELVDLGNDAKRLEAMAVDETQIMEASCNITVEEFGRVMKETGQNPSEEELAKIIKEVDLDGDGTINFDEFISMMTGRTRPKEDQPRTSENDIKSDVAPIPASSELAYPEEEEWKSAWKEFDHSLSGSITAAQLRQVLGNLGESISDAEIDNVIIKSVDSDDKISYAGFAEFMKSRSTAELDILDSY</sequence>
<dbReference type="GO" id="GO:0005509">
    <property type="term" value="F:calcium ion binding"/>
    <property type="evidence" value="ECO:0007669"/>
    <property type="project" value="InterPro"/>
</dbReference>
<dbReference type="PANTHER" id="PTHR16943:SF16">
    <property type="entry name" value="2-METHYLCITRATE DEHYDRATASE-RELATED"/>
    <property type="match status" value="1"/>
</dbReference>
<comment type="similarity">
    <text evidence="1">Belongs to the PrpD family.</text>
</comment>
<dbReference type="Pfam" id="PF03972">
    <property type="entry name" value="MmgE_PrpD_N"/>
    <property type="match status" value="1"/>
</dbReference>
<dbReference type="Pfam" id="PF19305">
    <property type="entry name" value="MmgE_PrpD_C"/>
    <property type="match status" value="1"/>
</dbReference>
<feature type="domain" description="EF-hand" evidence="6">
    <location>
        <begin position="518"/>
        <end position="546"/>
    </location>
</feature>
<keyword evidence="3" id="KW-0677">Repeat</keyword>
<gene>
    <name evidence="7" type="ORF">DSL72_006510</name>
</gene>
<dbReference type="AlphaFoldDB" id="A0A8A3PNY8"/>
<dbReference type="Proteomes" id="UP000672032">
    <property type="component" value="Chromosome 7"/>
</dbReference>
<protein>
    <recommendedName>
        <fullName evidence="6">EF-hand domain-containing protein</fullName>
    </recommendedName>
</protein>
<evidence type="ECO:0000256" key="5">
    <source>
        <dbReference type="ARBA" id="ARBA00023239"/>
    </source>
</evidence>
<dbReference type="Gene3D" id="1.10.4100.10">
    <property type="entry name" value="2-methylcitrate dehydratase PrpD"/>
    <property type="match status" value="1"/>
</dbReference>
<evidence type="ECO:0000256" key="2">
    <source>
        <dbReference type="ARBA" id="ARBA00011245"/>
    </source>
</evidence>
<dbReference type="GO" id="GO:0019679">
    <property type="term" value="P:propionate metabolic process, methylcitrate cycle"/>
    <property type="evidence" value="ECO:0007669"/>
    <property type="project" value="InterPro"/>
</dbReference>
<keyword evidence="4" id="KW-0106">Calcium</keyword>
<dbReference type="InterPro" id="IPR018247">
    <property type="entry name" value="EF_Hand_1_Ca_BS"/>
</dbReference>
<dbReference type="InterPro" id="IPR045336">
    <property type="entry name" value="MmgE_PrpD_N"/>
</dbReference>
<dbReference type="NCBIfam" id="TIGR02330">
    <property type="entry name" value="prpD"/>
    <property type="match status" value="1"/>
</dbReference>
<dbReference type="InterPro" id="IPR036148">
    <property type="entry name" value="MmgE/PrpD_sf"/>
</dbReference>
<dbReference type="NCBIfam" id="NF006943">
    <property type="entry name" value="PRK09425.1"/>
    <property type="match status" value="1"/>
</dbReference>
<dbReference type="GO" id="GO:0051537">
    <property type="term" value="F:2 iron, 2 sulfur cluster binding"/>
    <property type="evidence" value="ECO:0007669"/>
    <property type="project" value="InterPro"/>
</dbReference>
<dbReference type="Pfam" id="PF13499">
    <property type="entry name" value="EF-hand_7"/>
    <property type="match status" value="2"/>
</dbReference>
<name>A0A8A3PNY8_9HELO</name>
<evidence type="ECO:0000256" key="3">
    <source>
        <dbReference type="ARBA" id="ARBA00022737"/>
    </source>
</evidence>
<feature type="domain" description="EF-hand" evidence="6">
    <location>
        <begin position="581"/>
        <end position="609"/>
    </location>
</feature>
<dbReference type="InterPro" id="IPR011992">
    <property type="entry name" value="EF-hand-dom_pair"/>
</dbReference>
<reference evidence="7" key="1">
    <citation type="submission" date="2020-10" db="EMBL/GenBank/DDBJ databases">
        <title>Genome Sequence of Monilinia vaccinii-corymbosi Sheds Light on Mummy Berry Disease Infection of Blueberry and Mating Type.</title>
        <authorList>
            <person name="Yow A.G."/>
            <person name="Zhang Y."/>
            <person name="Bansal K."/>
            <person name="Eacker S.M."/>
            <person name="Sullivan S."/>
            <person name="Liachko I."/>
            <person name="Cubeta M.A."/>
            <person name="Rollins J.A."/>
            <person name="Ashrafi H."/>
        </authorList>
    </citation>
    <scope>NUCLEOTIDE SEQUENCE</scope>
    <source>
        <strain evidence="7">RL-1</strain>
    </source>
</reference>
<evidence type="ECO:0000256" key="4">
    <source>
        <dbReference type="ARBA" id="ARBA00022837"/>
    </source>
</evidence>
<dbReference type="CDD" id="cd00051">
    <property type="entry name" value="EFh"/>
    <property type="match status" value="1"/>
</dbReference>
<dbReference type="OrthoDB" id="10055203at2759"/>
<dbReference type="InterPro" id="IPR042188">
    <property type="entry name" value="MmgE/PrpD_sf_2"/>
</dbReference>
<dbReference type="FunFam" id="1.10.238.10:FF:000178">
    <property type="entry name" value="Calmodulin-2 A"/>
    <property type="match status" value="1"/>
</dbReference>